<evidence type="ECO:0000256" key="2">
    <source>
        <dbReference type="SAM" id="MobiDB-lite"/>
    </source>
</evidence>
<keyword evidence="4" id="KW-1185">Reference proteome</keyword>
<accession>A0AAV2MXZ9</accession>
<name>A0AAV2MXZ9_9HYME</name>
<evidence type="ECO:0000313" key="3">
    <source>
        <dbReference type="EMBL" id="CAL1672168.1"/>
    </source>
</evidence>
<dbReference type="AlphaFoldDB" id="A0AAV2MXZ9"/>
<feature type="compositionally biased region" description="Polar residues" evidence="2">
    <location>
        <begin position="92"/>
        <end position="110"/>
    </location>
</feature>
<organism evidence="3 4">
    <name type="scientific">Lasius platythorax</name>
    <dbReference type="NCBI Taxonomy" id="488582"/>
    <lineage>
        <taxon>Eukaryota</taxon>
        <taxon>Metazoa</taxon>
        <taxon>Ecdysozoa</taxon>
        <taxon>Arthropoda</taxon>
        <taxon>Hexapoda</taxon>
        <taxon>Insecta</taxon>
        <taxon>Pterygota</taxon>
        <taxon>Neoptera</taxon>
        <taxon>Endopterygota</taxon>
        <taxon>Hymenoptera</taxon>
        <taxon>Apocrita</taxon>
        <taxon>Aculeata</taxon>
        <taxon>Formicoidea</taxon>
        <taxon>Formicidae</taxon>
        <taxon>Formicinae</taxon>
        <taxon>Lasius</taxon>
        <taxon>Lasius</taxon>
    </lineage>
</organism>
<sequence>MTSTRRRIFRAETPEVTEAVSMQAVSLQAALREIRELREEQMRKDAEFEERLREKDDALREKQMRKDAEFEERLRERDDALRQLEERIRLQTPRQQLNPSNNREQNLENN</sequence>
<proteinExistence type="predicted"/>
<dbReference type="Proteomes" id="UP001497644">
    <property type="component" value="Unassembled WGS sequence"/>
</dbReference>
<evidence type="ECO:0000313" key="4">
    <source>
        <dbReference type="Proteomes" id="UP001497644"/>
    </source>
</evidence>
<feature type="region of interest" description="Disordered" evidence="2">
    <location>
        <begin position="87"/>
        <end position="110"/>
    </location>
</feature>
<feature type="coiled-coil region" evidence="1">
    <location>
        <begin position="24"/>
        <end position="87"/>
    </location>
</feature>
<gene>
    <name evidence="3" type="ORF">LPLAT_LOCUS5572</name>
</gene>
<reference evidence="3" key="1">
    <citation type="submission" date="2024-04" db="EMBL/GenBank/DDBJ databases">
        <authorList>
            <consortium name="Molecular Ecology Group"/>
        </authorList>
    </citation>
    <scope>NUCLEOTIDE SEQUENCE</scope>
</reference>
<comment type="caution">
    <text evidence="3">The sequence shown here is derived from an EMBL/GenBank/DDBJ whole genome shotgun (WGS) entry which is preliminary data.</text>
</comment>
<keyword evidence="1" id="KW-0175">Coiled coil</keyword>
<evidence type="ECO:0000256" key="1">
    <source>
        <dbReference type="SAM" id="Coils"/>
    </source>
</evidence>
<protein>
    <submittedName>
        <fullName evidence="3">Uncharacterized protein</fullName>
    </submittedName>
</protein>
<dbReference type="EMBL" id="CAXIPU020000449">
    <property type="protein sequence ID" value="CAL1672168.1"/>
    <property type="molecule type" value="Genomic_DNA"/>
</dbReference>